<dbReference type="AlphaFoldDB" id="A0A699PYQ2"/>
<protein>
    <submittedName>
        <fullName evidence="2">Uncharacterized protein</fullName>
    </submittedName>
</protein>
<accession>A0A699PYQ2</accession>
<evidence type="ECO:0000313" key="2">
    <source>
        <dbReference type="EMBL" id="GFC55432.1"/>
    </source>
</evidence>
<comment type="caution">
    <text evidence="2">The sequence shown here is derived from an EMBL/GenBank/DDBJ whole genome shotgun (WGS) entry which is preliminary data.</text>
</comment>
<feature type="compositionally biased region" description="Basic and acidic residues" evidence="1">
    <location>
        <begin position="92"/>
        <end position="109"/>
    </location>
</feature>
<feature type="region of interest" description="Disordered" evidence="1">
    <location>
        <begin position="84"/>
        <end position="117"/>
    </location>
</feature>
<dbReference type="EMBL" id="BKCJ010965237">
    <property type="protein sequence ID" value="GFC55432.1"/>
    <property type="molecule type" value="Genomic_DNA"/>
</dbReference>
<sequence length="239" mass="25911">GRPDYVVIHSLLRLFEKVLKNEGRPVGAPGLNKEAAFRKLAEANRSVAKLRNQGRDRRDGACLVTRQEKHPSLAIDPRVFAQHGGGQGVWQRPRENGGPDGLGHRREGPGRASAGEGHLNSLTGKCFSEGLADGPCLPRSFLAAVAGERSFALEGDCCQVRQEPLVGEPEGIGGLLGQFYPVRALHGLLRPEVAAGRRGRNNPGVVRRGVRGNLRIAAPGDARQRFKLLHKHRYLLASQ</sequence>
<feature type="non-terminal residue" evidence="2">
    <location>
        <position position="1"/>
    </location>
</feature>
<feature type="non-terminal residue" evidence="2">
    <location>
        <position position="239"/>
    </location>
</feature>
<gene>
    <name evidence="2" type="ORF">Tci_827402</name>
</gene>
<organism evidence="2">
    <name type="scientific">Tanacetum cinerariifolium</name>
    <name type="common">Dalmatian daisy</name>
    <name type="synonym">Chrysanthemum cinerariifolium</name>
    <dbReference type="NCBI Taxonomy" id="118510"/>
    <lineage>
        <taxon>Eukaryota</taxon>
        <taxon>Viridiplantae</taxon>
        <taxon>Streptophyta</taxon>
        <taxon>Embryophyta</taxon>
        <taxon>Tracheophyta</taxon>
        <taxon>Spermatophyta</taxon>
        <taxon>Magnoliopsida</taxon>
        <taxon>eudicotyledons</taxon>
        <taxon>Gunneridae</taxon>
        <taxon>Pentapetalae</taxon>
        <taxon>asterids</taxon>
        <taxon>campanulids</taxon>
        <taxon>Asterales</taxon>
        <taxon>Asteraceae</taxon>
        <taxon>Asteroideae</taxon>
        <taxon>Anthemideae</taxon>
        <taxon>Anthemidinae</taxon>
        <taxon>Tanacetum</taxon>
    </lineage>
</organism>
<name>A0A699PYQ2_TANCI</name>
<evidence type="ECO:0000256" key="1">
    <source>
        <dbReference type="SAM" id="MobiDB-lite"/>
    </source>
</evidence>
<proteinExistence type="predicted"/>
<reference evidence="2" key="1">
    <citation type="journal article" date="2019" name="Sci. Rep.">
        <title>Draft genome of Tanacetum cinerariifolium, the natural source of mosquito coil.</title>
        <authorList>
            <person name="Yamashiro T."/>
            <person name="Shiraishi A."/>
            <person name="Satake H."/>
            <person name="Nakayama K."/>
        </authorList>
    </citation>
    <scope>NUCLEOTIDE SEQUENCE</scope>
</reference>